<evidence type="ECO:0000313" key="4">
    <source>
        <dbReference type="EMBL" id="CAH9106124.1"/>
    </source>
</evidence>
<keyword evidence="1" id="KW-0862">Zinc</keyword>
<keyword evidence="5" id="KW-1185">Reference proteome</keyword>
<evidence type="ECO:0000256" key="2">
    <source>
        <dbReference type="SAM" id="MobiDB-lite"/>
    </source>
</evidence>
<evidence type="ECO:0000313" key="5">
    <source>
        <dbReference type="Proteomes" id="UP001152484"/>
    </source>
</evidence>
<dbReference type="InterPro" id="IPR013087">
    <property type="entry name" value="Znf_C2H2_type"/>
</dbReference>
<dbReference type="EMBL" id="CAMAPE010000048">
    <property type="protein sequence ID" value="CAH9106124.1"/>
    <property type="molecule type" value="Genomic_DNA"/>
</dbReference>
<dbReference type="GO" id="GO:0003700">
    <property type="term" value="F:DNA-binding transcription factor activity"/>
    <property type="evidence" value="ECO:0007669"/>
    <property type="project" value="InterPro"/>
</dbReference>
<keyword evidence="1" id="KW-0863">Zinc-finger</keyword>
<comment type="caution">
    <text evidence="4">The sequence shown here is derived from an EMBL/GenBank/DDBJ whole genome shotgun (WGS) entry which is preliminary data.</text>
</comment>
<organism evidence="4 5">
    <name type="scientific">Cuscuta europaea</name>
    <name type="common">European dodder</name>
    <dbReference type="NCBI Taxonomy" id="41803"/>
    <lineage>
        <taxon>Eukaryota</taxon>
        <taxon>Viridiplantae</taxon>
        <taxon>Streptophyta</taxon>
        <taxon>Embryophyta</taxon>
        <taxon>Tracheophyta</taxon>
        <taxon>Spermatophyta</taxon>
        <taxon>Magnoliopsida</taxon>
        <taxon>eudicotyledons</taxon>
        <taxon>Gunneridae</taxon>
        <taxon>Pentapetalae</taxon>
        <taxon>asterids</taxon>
        <taxon>lamiids</taxon>
        <taxon>Solanales</taxon>
        <taxon>Convolvulaceae</taxon>
        <taxon>Cuscuteae</taxon>
        <taxon>Cuscuta</taxon>
        <taxon>Cuscuta subgen. Cuscuta</taxon>
    </lineage>
</organism>
<dbReference type="PANTHER" id="PTHR45730">
    <property type="entry name" value="ZINC FINGER PROTEIN JAGGED"/>
    <property type="match status" value="1"/>
</dbReference>
<evidence type="ECO:0000259" key="3">
    <source>
        <dbReference type="PROSITE" id="PS50157"/>
    </source>
</evidence>
<dbReference type="PROSITE" id="PS00028">
    <property type="entry name" value="ZINC_FINGER_C2H2_1"/>
    <property type="match status" value="1"/>
</dbReference>
<name>A0A9P0ZN58_CUSEU</name>
<dbReference type="PROSITE" id="PS50157">
    <property type="entry name" value="ZINC_FINGER_C2H2_2"/>
    <property type="match status" value="1"/>
</dbReference>
<proteinExistence type="predicted"/>
<feature type="region of interest" description="Disordered" evidence="2">
    <location>
        <begin position="34"/>
        <end position="56"/>
    </location>
</feature>
<feature type="domain" description="C2H2-type" evidence="3">
    <location>
        <begin position="87"/>
        <end position="114"/>
    </location>
</feature>
<keyword evidence="1" id="KW-0479">Metal-binding</keyword>
<dbReference type="GO" id="GO:0008270">
    <property type="term" value="F:zinc ion binding"/>
    <property type="evidence" value="ECO:0007669"/>
    <property type="project" value="UniProtKB-KW"/>
</dbReference>
<evidence type="ECO:0000256" key="1">
    <source>
        <dbReference type="PROSITE-ProRule" id="PRU00042"/>
    </source>
</evidence>
<dbReference type="AlphaFoldDB" id="A0A9P0ZN58"/>
<dbReference type="InterPro" id="IPR045320">
    <property type="entry name" value="JAGGED/SL1-like"/>
</dbReference>
<reference evidence="4" key="1">
    <citation type="submission" date="2022-07" db="EMBL/GenBank/DDBJ databases">
        <authorList>
            <person name="Macas J."/>
            <person name="Novak P."/>
            <person name="Neumann P."/>
        </authorList>
    </citation>
    <scope>NUCLEOTIDE SEQUENCE</scope>
</reference>
<dbReference type="InterPro" id="IPR036236">
    <property type="entry name" value="Znf_C2H2_sf"/>
</dbReference>
<dbReference type="SUPFAM" id="SSF57667">
    <property type="entry name" value="beta-beta-alpha zinc fingers"/>
    <property type="match status" value="1"/>
</dbReference>
<dbReference type="OrthoDB" id="1933825at2759"/>
<protein>
    <recommendedName>
        <fullName evidence="3">C2H2-type domain-containing protein</fullName>
    </recommendedName>
</protein>
<gene>
    <name evidence="4" type="ORF">CEURO_LOCUS17207</name>
</gene>
<dbReference type="PANTHER" id="PTHR45730:SF109">
    <property type="entry name" value="ZINC FINGER PROTEIN KNUCKLES"/>
    <property type="match status" value="1"/>
</dbReference>
<sequence>MKPLEFDLKALDEEPSQMSNSAINTSNKSIHGLFSQLFPNPTTSHHDQPSSDPVSLDISLSFNSTASPCDEKVADTQREGSASSRAYTCNFCHRKFCSSQALGGHQNAHKKERFIAKRATRRVLFSSAPLPRRSNNNSWGRFVFARYAENNEDIRTAFPKKVDQSPLDLTLRL</sequence>
<dbReference type="Proteomes" id="UP001152484">
    <property type="component" value="Unassembled WGS sequence"/>
</dbReference>
<accession>A0A9P0ZN58</accession>
<dbReference type="Gene3D" id="3.30.160.60">
    <property type="entry name" value="Classic Zinc Finger"/>
    <property type="match status" value="1"/>
</dbReference>